<dbReference type="InterPro" id="IPR010081">
    <property type="entry name" value="DiNH2opropionate_NH3_lyase"/>
</dbReference>
<dbReference type="CDD" id="cd00640">
    <property type="entry name" value="Trp-synth-beta_II"/>
    <property type="match status" value="1"/>
</dbReference>
<evidence type="ECO:0000313" key="5">
    <source>
        <dbReference type="EMBL" id="VTN09523.1"/>
    </source>
</evidence>
<dbReference type="Gene3D" id="3.40.50.1100">
    <property type="match status" value="1"/>
</dbReference>
<dbReference type="InterPro" id="IPR001926">
    <property type="entry name" value="TrpB-like_PALP"/>
</dbReference>
<evidence type="ECO:0000256" key="1">
    <source>
        <dbReference type="ARBA" id="ARBA00001933"/>
    </source>
</evidence>
<feature type="domain" description="Tryptophan synthase beta chain-like PALP" evidence="4">
    <location>
        <begin position="41"/>
        <end position="198"/>
    </location>
</feature>
<accession>A0A4U9D203</accession>
<evidence type="ECO:0000256" key="2">
    <source>
        <dbReference type="ARBA" id="ARBA00022898"/>
    </source>
</evidence>
<dbReference type="NCBIfam" id="TIGR01747">
    <property type="entry name" value="diampropi_NH3ly"/>
    <property type="match status" value="1"/>
</dbReference>
<dbReference type="SUPFAM" id="SSF53686">
    <property type="entry name" value="Tryptophan synthase beta subunit-like PLP-dependent enzymes"/>
    <property type="match status" value="1"/>
</dbReference>
<evidence type="ECO:0000259" key="4">
    <source>
        <dbReference type="Pfam" id="PF00291"/>
    </source>
</evidence>
<dbReference type="FunFam" id="3.40.50.1100:FF:000034">
    <property type="entry name" value="Diaminopropionate ammonia-lyase"/>
    <property type="match status" value="1"/>
</dbReference>
<keyword evidence="2" id="KW-0663">Pyridoxal phosphate</keyword>
<sequence length="272" mass="30958">MSAFSLKMDIADNRFFNATGSPLFSRQQAQQARCFHQKIAGYKPTPLYALNDLAALFGLGRILVKDESQRFGLNAFKMLGGAWAIAQLLCEKYHLDINEFSFDTFNPGMTEKMTFATTTDGNHGRGVAWAAQQLGQNAVIYMPKGSAQERVDAIRRLGAECIVTEMNYDDTVRFTLQTAQQNGWEVVQDTAWEGYTRIPTWIMQGYAHPRRRSGRADRIHGHCPPHSRVSAGRRRRHGGRRAGLPRGRLWRQQFAFGDYRTRAGRLYIPLRR</sequence>
<name>A0A4U9D203_RAOTE</name>
<keyword evidence="5" id="KW-0456">Lyase</keyword>
<dbReference type="Proteomes" id="UP000339249">
    <property type="component" value="Unassembled WGS sequence"/>
</dbReference>
<organism evidence="5 6">
    <name type="scientific">Raoultella terrigena</name>
    <name type="common">Klebsiella terrigena</name>
    <dbReference type="NCBI Taxonomy" id="577"/>
    <lineage>
        <taxon>Bacteria</taxon>
        <taxon>Pseudomonadati</taxon>
        <taxon>Pseudomonadota</taxon>
        <taxon>Gammaproteobacteria</taxon>
        <taxon>Enterobacterales</taxon>
        <taxon>Enterobacteriaceae</taxon>
        <taxon>Klebsiella/Raoultella group</taxon>
        <taxon>Raoultella</taxon>
    </lineage>
</organism>
<dbReference type="EC" id="4.3.1.15" evidence="5"/>
<dbReference type="EMBL" id="CABDVU010000001">
    <property type="protein sequence ID" value="VTN09523.1"/>
    <property type="molecule type" value="Genomic_DNA"/>
</dbReference>
<feature type="region of interest" description="Disordered" evidence="3">
    <location>
        <begin position="213"/>
        <end position="242"/>
    </location>
</feature>
<dbReference type="Pfam" id="PF00291">
    <property type="entry name" value="PALP"/>
    <property type="match status" value="1"/>
</dbReference>
<gene>
    <name evidence="5" type="primary">dpaL_1</name>
    <name evidence="5" type="ORF">NCTC9185_01413</name>
</gene>
<feature type="compositionally biased region" description="Basic residues" evidence="3">
    <location>
        <begin position="221"/>
        <end position="240"/>
    </location>
</feature>
<reference evidence="5 6" key="1">
    <citation type="submission" date="2019-04" db="EMBL/GenBank/DDBJ databases">
        <authorList>
            <consortium name="Pathogen Informatics"/>
        </authorList>
    </citation>
    <scope>NUCLEOTIDE SEQUENCE [LARGE SCALE GENOMIC DNA]</scope>
    <source>
        <strain evidence="5 6">NCTC9185</strain>
    </source>
</reference>
<evidence type="ECO:0000313" key="6">
    <source>
        <dbReference type="Proteomes" id="UP000339249"/>
    </source>
</evidence>
<dbReference type="GO" id="GO:0030170">
    <property type="term" value="F:pyridoxal phosphate binding"/>
    <property type="evidence" value="ECO:0007669"/>
    <property type="project" value="InterPro"/>
</dbReference>
<dbReference type="PANTHER" id="PTHR42937:SF1">
    <property type="entry name" value="DIAMINOPROPIONATE AMMONIA-LYASE"/>
    <property type="match status" value="1"/>
</dbReference>
<proteinExistence type="predicted"/>
<protein>
    <submittedName>
        <fullName evidence="5">Diaminopropionate ammonia-lyase</fullName>
        <ecNumber evidence="5">4.3.1.15</ecNumber>
    </submittedName>
</protein>
<dbReference type="NCBIfam" id="NF006058">
    <property type="entry name" value="PRK08206.1"/>
    <property type="match status" value="1"/>
</dbReference>
<evidence type="ECO:0000256" key="3">
    <source>
        <dbReference type="SAM" id="MobiDB-lite"/>
    </source>
</evidence>
<comment type="cofactor">
    <cofactor evidence="1">
        <name>pyridoxal 5'-phosphate</name>
        <dbReference type="ChEBI" id="CHEBI:597326"/>
    </cofactor>
</comment>
<dbReference type="InterPro" id="IPR036052">
    <property type="entry name" value="TrpB-like_PALP_sf"/>
</dbReference>
<dbReference type="PANTHER" id="PTHR42937">
    <property type="match status" value="1"/>
</dbReference>
<dbReference type="AlphaFoldDB" id="A0A4U9D203"/>
<dbReference type="GO" id="GO:0008838">
    <property type="term" value="F:diaminopropionate ammonia-lyase activity"/>
    <property type="evidence" value="ECO:0007669"/>
    <property type="project" value="UniProtKB-EC"/>
</dbReference>